<feature type="transmembrane region" description="Helical" evidence="6">
    <location>
        <begin position="12"/>
        <end position="36"/>
    </location>
</feature>
<evidence type="ECO:0000313" key="9">
    <source>
        <dbReference type="Proteomes" id="UP000291084"/>
    </source>
</evidence>
<dbReference type="GO" id="GO:0016020">
    <property type="term" value="C:membrane"/>
    <property type="evidence" value="ECO:0007669"/>
    <property type="project" value="UniProtKB-SubCell"/>
</dbReference>
<reference evidence="8 9" key="1">
    <citation type="journal article" date="2015" name="Sci. Rep.">
        <title>The power of single molecule real-time sequencing technology in the de novo assembly of a eukaryotic genome.</title>
        <authorList>
            <person name="Sakai H."/>
            <person name="Naito K."/>
            <person name="Ogiso-Tanaka E."/>
            <person name="Takahashi Y."/>
            <person name="Iseki K."/>
            <person name="Muto C."/>
            <person name="Satou K."/>
            <person name="Teruya K."/>
            <person name="Shiroma A."/>
            <person name="Shimoji M."/>
            <person name="Hirano T."/>
            <person name="Itoh T."/>
            <person name="Kaga A."/>
            <person name="Tomooka N."/>
        </authorList>
    </citation>
    <scope>NUCLEOTIDE SEQUENCE [LARGE SCALE GENOMIC DNA]</scope>
    <source>
        <strain evidence="9">cv. Shumari</strain>
    </source>
</reference>
<dbReference type="OrthoDB" id="1728340at2759"/>
<feature type="domain" description="EamA" evidence="7">
    <location>
        <begin position="184"/>
        <end position="321"/>
    </location>
</feature>
<feature type="transmembrane region" description="Helical" evidence="6">
    <location>
        <begin position="103"/>
        <end position="123"/>
    </location>
</feature>
<evidence type="ECO:0000259" key="7">
    <source>
        <dbReference type="Pfam" id="PF00892"/>
    </source>
</evidence>
<feature type="transmembrane region" description="Helical" evidence="6">
    <location>
        <begin position="247"/>
        <end position="266"/>
    </location>
</feature>
<dbReference type="InterPro" id="IPR037185">
    <property type="entry name" value="EmrE-like"/>
</dbReference>
<feature type="domain" description="EamA" evidence="7">
    <location>
        <begin position="16"/>
        <end position="153"/>
    </location>
</feature>
<comment type="subcellular location">
    <subcellularLocation>
        <location evidence="1 6">Membrane</location>
        <topology evidence="1 6">Multi-pass membrane protein</topology>
    </subcellularLocation>
</comment>
<feature type="transmembrane region" description="Helical" evidence="6">
    <location>
        <begin position="304"/>
        <end position="323"/>
    </location>
</feature>
<gene>
    <name evidence="8" type="primary">Vigan.10G101700</name>
    <name evidence="8" type="ORF">VIGAN_10101700</name>
</gene>
<feature type="transmembrane region" description="Helical" evidence="6">
    <location>
        <begin position="42"/>
        <end position="63"/>
    </location>
</feature>
<dbReference type="Pfam" id="PF00892">
    <property type="entry name" value="EamA"/>
    <property type="match status" value="2"/>
</dbReference>
<feature type="transmembrane region" description="Helical" evidence="6">
    <location>
        <begin position="75"/>
        <end position="97"/>
    </location>
</feature>
<proteinExistence type="inferred from homology"/>
<keyword evidence="5 6" id="KW-0472">Membrane</keyword>
<keyword evidence="4 6" id="KW-1133">Transmembrane helix</keyword>
<dbReference type="SUPFAM" id="SSF103481">
    <property type="entry name" value="Multidrug resistance efflux transporter EmrE"/>
    <property type="match status" value="2"/>
</dbReference>
<evidence type="ECO:0000256" key="2">
    <source>
        <dbReference type="ARBA" id="ARBA00007635"/>
    </source>
</evidence>
<evidence type="ECO:0000256" key="6">
    <source>
        <dbReference type="RuleBase" id="RU363077"/>
    </source>
</evidence>
<dbReference type="InterPro" id="IPR000620">
    <property type="entry name" value="EamA_dom"/>
</dbReference>
<feature type="transmembrane region" description="Helical" evidence="6">
    <location>
        <begin position="181"/>
        <end position="200"/>
    </location>
</feature>
<dbReference type="AlphaFoldDB" id="A0A0S3T3U0"/>
<dbReference type="Proteomes" id="UP000291084">
    <property type="component" value="Chromosome 10"/>
</dbReference>
<evidence type="ECO:0000256" key="3">
    <source>
        <dbReference type="ARBA" id="ARBA00022692"/>
    </source>
</evidence>
<dbReference type="EMBL" id="AP015043">
    <property type="protein sequence ID" value="BAT99564.1"/>
    <property type="molecule type" value="Genomic_DNA"/>
</dbReference>
<feature type="transmembrane region" description="Helical" evidence="6">
    <location>
        <begin position="278"/>
        <end position="298"/>
    </location>
</feature>
<evidence type="ECO:0000256" key="1">
    <source>
        <dbReference type="ARBA" id="ARBA00004141"/>
    </source>
</evidence>
<keyword evidence="9" id="KW-1185">Reference proteome</keyword>
<evidence type="ECO:0000313" key="8">
    <source>
        <dbReference type="EMBL" id="BAT99564.1"/>
    </source>
</evidence>
<name>A0A0S3T3U0_PHAAN</name>
<evidence type="ECO:0000256" key="4">
    <source>
        <dbReference type="ARBA" id="ARBA00022989"/>
    </source>
</evidence>
<comment type="similarity">
    <text evidence="2 6">Belongs to the drug/metabolite transporter (DMT) superfamily. Plant drug/metabolite exporter (P-DME) (TC 2.A.7.4) family.</text>
</comment>
<protein>
    <recommendedName>
        <fullName evidence="6">WAT1-related protein</fullName>
    </recommendedName>
</protein>
<feature type="transmembrane region" description="Helical" evidence="6">
    <location>
        <begin position="139"/>
        <end position="161"/>
    </location>
</feature>
<accession>A0A0S3T3U0</accession>
<evidence type="ECO:0000256" key="5">
    <source>
        <dbReference type="ARBA" id="ARBA00023136"/>
    </source>
</evidence>
<dbReference type="GO" id="GO:0022857">
    <property type="term" value="F:transmembrane transporter activity"/>
    <property type="evidence" value="ECO:0007669"/>
    <property type="project" value="InterPro"/>
</dbReference>
<keyword evidence="3 6" id="KW-0812">Transmembrane</keyword>
<feature type="transmembrane region" description="Helical" evidence="6">
    <location>
        <begin position="212"/>
        <end position="235"/>
    </location>
</feature>
<dbReference type="PANTHER" id="PTHR31218">
    <property type="entry name" value="WAT1-RELATED PROTEIN"/>
    <property type="match status" value="1"/>
</dbReference>
<sequence>MTRLGNGTGKLLPFVGMMVAMLTQSGSMVVIKVAMIDDINKYVMVVYSFALSTILLLPFALFLHRSERPPLTFSALCSFFLLAFFGSSGTIMAYVGIELSSPTLASALLNLVPAFTFILALIFRMEEVRWRNSSSQAKVLGTVASIAGAFVVILYKGPLIFKTHSTNFSNQILQFSAQLNWILGGIFCIADSLFTSMWYIYQASVAKKYPAVTVIVFFQLLSSTVQCGVFALIAVRDPTEWKLNLDIGLIGVLYQAIVATMIRYLLCTWCVLKAGPLFCSMFKPVAIIFTTFMGAIFLGDDFSLGSLIGAVIIVVGFYAVLWGKSKEENEIAKGVENLESPCHNVPLLQDRNRFKL</sequence>
<dbReference type="InterPro" id="IPR030184">
    <property type="entry name" value="WAT1-related"/>
</dbReference>
<organism evidence="8 9">
    <name type="scientific">Vigna angularis var. angularis</name>
    <dbReference type="NCBI Taxonomy" id="157739"/>
    <lineage>
        <taxon>Eukaryota</taxon>
        <taxon>Viridiplantae</taxon>
        <taxon>Streptophyta</taxon>
        <taxon>Embryophyta</taxon>
        <taxon>Tracheophyta</taxon>
        <taxon>Spermatophyta</taxon>
        <taxon>Magnoliopsida</taxon>
        <taxon>eudicotyledons</taxon>
        <taxon>Gunneridae</taxon>
        <taxon>Pentapetalae</taxon>
        <taxon>rosids</taxon>
        <taxon>fabids</taxon>
        <taxon>Fabales</taxon>
        <taxon>Fabaceae</taxon>
        <taxon>Papilionoideae</taxon>
        <taxon>50 kb inversion clade</taxon>
        <taxon>NPAAA clade</taxon>
        <taxon>indigoferoid/millettioid clade</taxon>
        <taxon>Phaseoleae</taxon>
        <taxon>Vigna</taxon>
    </lineage>
</organism>